<gene>
    <name evidence="4" type="ORF">FOZ76_09465</name>
</gene>
<dbReference type="GO" id="GO:0016747">
    <property type="term" value="F:acyltransferase activity, transferring groups other than amino-acyl groups"/>
    <property type="evidence" value="ECO:0007669"/>
    <property type="project" value="InterPro"/>
</dbReference>
<keyword evidence="5" id="KW-1185">Reference proteome</keyword>
<keyword evidence="1 4" id="KW-0808">Transferase</keyword>
<organism evidence="4 5">
    <name type="scientific">Verticiella sediminum</name>
    <dbReference type="NCBI Taxonomy" id="1247510"/>
    <lineage>
        <taxon>Bacteria</taxon>
        <taxon>Pseudomonadati</taxon>
        <taxon>Pseudomonadota</taxon>
        <taxon>Betaproteobacteria</taxon>
        <taxon>Burkholderiales</taxon>
        <taxon>Alcaligenaceae</taxon>
        <taxon>Verticiella</taxon>
    </lineage>
</organism>
<evidence type="ECO:0000313" key="5">
    <source>
        <dbReference type="Proteomes" id="UP000318405"/>
    </source>
</evidence>
<name>A0A556AU25_9BURK</name>
<comment type="caution">
    <text evidence="4">The sequence shown here is derived from an EMBL/GenBank/DDBJ whole genome shotgun (WGS) entry which is preliminary data.</text>
</comment>
<sequence length="148" mass="16955">MIRIAVDSDASQVRECAEQAYQRYVSVMGRKPAPMLADFAAQIAEDKVYVATDEAGQVQGFIVFYPKERHMFLENVAVLPEFAGQGLGRLLIEFCEDEARRQGMGAVHLYTNELMTENLAMYPHMGYVEFGRRQDDGFNRVYFEKRLN</sequence>
<feature type="domain" description="N-acetyltransferase" evidence="3">
    <location>
        <begin position="1"/>
        <end position="148"/>
    </location>
</feature>
<dbReference type="Pfam" id="PF00583">
    <property type="entry name" value="Acetyltransf_1"/>
    <property type="match status" value="1"/>
</dbReference>
<dbReference type="InterPro" id="IPR000182">
    <property type="entry name" value="GNAT_dom"/>
</dbReference>
<reference evidence="4 5" key="1">
    <citation type="submission" date="2019-07" db="EMBL/GenBank/DDBJ databases">
        <title>Qingshengfaniella alkalisoli gen. nov., sp. nov., isolated from saline soil.</title>
        <authorList>
            <person name="Xu L."/>
            <person name="Huang X.-X."/>
            <person name="Sun J.-Q."/>
        </authorList>
    </citation>
    <scope>NUCLEOTIDE SEQUENCE [LARGE SCALE GENOMIC DNA]</scope>
    <source>
        <strain evidence="4 5">DSM 27279</strain>
    </source>
</reference>
<dbReference type="SUPFAM" id="SSF55729">
    <property type="entry name" value="Acyl-CoA N-acyltransferases (Nat)"/>
    <property type="match status" value="1"/>
</dbReference>
<dbReference type="Gene3D" id="3.40.630.30">
    <property type="match status" value="1"/>
</dbReference>
<dbReference type="RefSeq" id="WP_143947903.1">
    <property type="nucleotide sequence ID" value="NZ_BAABMB010000002.1"/>
</dbReference>
<evidence type="ECO:0000256" key="2">
    <source>
        <dbReference type="ARBA" id="ARBA00023315"/>
    </source>
</evidence>
<dbReference type="CDD" id="cd04301">
    <property type="entry name" value="NAT_SF"/>
    <property type="match status" value="1"/>
</dbReference>
<dbReference type="PANTHER" id="PTHR43877">
    <property type="entry name" value="AMINOALKYLPHOSPHONATE N-ACETYLTRANSFERASE-RELATED-RELATED"/>
    <property type="match status" value="1"/>
</dbReference>
<dbReference type="OrthoDB" id="281808at2"/>
<protein>
    <submittedName>
        <fullName evidence="4">GNAT family N-acetyltransferase</fullName>
    </submittedName>
</protein>
<keyword evidence="2" id="KW-0012">Acyltransferase</keyword>
<evidence type="ECO:0000313" key="4">
    <source>
        <dbReference type="EMBL" id="TSH96453.1"/>
    </source>
</evidence>
<dbReference type="AlphaFoldDB" id="A0A556AU25"/>
<accession>A0A556AU25</accession>
<proteinExistence type="predicted"/>
<evidence type="ECO:0000256" key="1">
    <source>
        <dbReference type="ARBA" id="ARBA00022679"/>
    </source>
</evidence>
<dbReference type="InterPro" id="IPR016181">
    <property type="entry name" value="Acyl_CoA_acyltransferase"/>
</dbReference>
<dbReference type="EMBL" id="VLTJ01000016">
    <property type="protein sequence ID" value="TSH96453.1"/>
    <property type="molecule type" value="Genomic_DNA"/>
</dbReference>
<evidence type="ECO:0000259" key="3">
    <source>
        <dbReference type="PROSITE" id="PS51186"/>
    </source>
</evidence>
<dbReference type="InterPro" id="IPR050832">
    <property type="entry name" value="Bact_Acetyltransf"/>
</dbReference>
<dbReference type="Proteomes" id="UP000318405">
    <property type="component" value="Unassembled WGS sequence"/>
</dbReference>
<dbReference type="PANTHER" id="PTHR43877:SF2">
    <property type="entry name" value="AMINOALKYLPHOSPHONATE N-ACETYLTRANSFERASE-RELATED"/>
    <property type="match status" value="1"/>
</dbReference>
<dbReference type="PROSITE" id="PS51186">
    <property type="entry name" value="GNAT"/>
    <property type="match status" value="1"/>
</dbReference>